<dbReference type="eggNOG" id="COG0456">
    <property type="taxonomic scope" value="Bacteria"/>
</dbReference>
<proteinExistence type="predicted"/>
<feature type="region of interest" description="Disordered" evidence="3">
    <location>
        <begin position="1"/>
        <end position="30"/>
    </location>
</feature>
<dbReference type="Gene3D" id="3.40.630.30">
    <property type="match status" value="1"/>
</dbReference>
<reference evidence="5 6" key="1">
    <citation type="submission" date="2013-08" db="EMBL/GenBank/DDBJ databases">
        <title>The genome sequence of Knoellia subterranea.</title>
        <authorList>
            <person name="Zhu W."/>
            <person name="Wang G."/>
        </authorList>
    </citation>
    <scope>NUCLEOTIDE SEQUENCE [LARGE SCALE GENOMIC DNA]</scope>
    <source>
        <strain evidence="5 6">KCTC 19937</strain>
    </source>
</reference>
<name>A0A0A0JM35_9MICO</name>
<dbReference type="STRING" id="1385521.N803_12225"/>
<dbReference type="PROSITE" id="PS51186">
    <property type="entry name" value="GNAT"/>
    <property type="match status" value="1"/>
</dbReference>
<organism evidence="5 6">
    <name type="scientific">Knoellia subterranea KCTC 19937</name>
    <dbReference type="NCBI Taxonomy" id="1385521"/>
    <lineage>
        <taxon>Bacteria</taxon>
        <taxon>Bacillati</taxon>
        <taxon>Actinomycetota</taxon>
        <taxon>Actinomycetes</taxon>
        <taxon>Micrococcales</taxon>
        <taxon>Intrasporangiaceae</taxon>
        <taxon>Knoellia</taxon>
    </lineage>
</organism>
<dbReference type="EMBL" id="AVPK01000004">
    <property type="protein sequence ID" value="KGN37819.1"/>
    <property type="molecule type" value="Genomic_DNA"/>
</dbReference>
<dbReference type="RefSeq" id="WP_342666687.1">
    <property type="nucleotide sequence ID" value="NZ_AVPK01000004.1"/>
</dbReference>
<sequence length="371" mass="40045">MTSETPDPLSETEIPPHQSGLPDLTGMPSGWVARVPSRDDVPALIALTEAHQVAAKGSGSVDPDLVESNVAGTGSWTKHQAVVTDADNTILGWASVHDRAGGRTMLEVLVAVEGLSEADADRLASVLFAWVEDAGRVFAAGRDLPGTQLDASAYADDARQRRWLAAAGYRQTRTWLQMSRPVSADEAEAGALPGPREGVTIRRVAKHDNGLPVAADLQTVHRMLEESFADHFNSYRESFPEFLTRLREDPGHRWDHWWIAEIEVDGDGAEGVTSEVVPGGALVSSILKPDASGVEGSYVDYIGVHRDARGRGVAKALLHSVIRDAAERGRNRVGLEVDADSPTGADGLYLSMGWVTAHKTESWHRDITTRD</sequence>
<evidence type="ECO:0000259" key="4">
    <source>
        <dbReference type="PROSITE" id="PS51186"/>
    </source>
</evidence>
<dbReference type="GO" id="GO:0016747">
    <property type="term" value="F:acyltransferase activity, transferring groups other than amino-acyl groups"/>
    <property type="evidence" value="ECO:0007669"/>
    <property type="project" value="InterPro"/>
</dbReference>
<dbReference type="InterPro" id="IPR050680">
    <property type="entry name" value="YpeA/RimI_acetyltransf"/>
</dbReference>
<dbReference type="Proteomes" id="UP000030011">
    <property type="component" value="Unassembled WGS sequence"/>
</dbReference>
<dbReference type="CDD" id="cd04301">
    <property type="entry name" value="NAT_SF"/>
    <property type="match status" value="1"/>
</dbReference>
<dbReference type="PANTHER" id="PTHR43420">
    <property type="entry name" value="ACETYLTRANSFERASE"/>
    <property type="match status" value="1"/>
</dbReference>
<gene>
    <name evidence="5" type="ORF">N803_12225</name>
</gene>
<evidence type="ECO:0000313" key="5">
    <source>
        <dbReference type="EMBL" id="KGN37819.1"/>
    </source>
</evidence>
<dbReference type="SUPFAM" id="SSF55729">
    <property type="entry name" value="Acyl-CoA N-acyltransferases (Nat)"/>
    <property type="match status" value="1"/>
</dbReference>
<dbReference type="InterPro" id="IPR000182">
    <property type="entry name" value="GNAT_dom"/>
</dbReference>
<evidence type="ECO:0000313" key="6">
    <source>
        <dbReference type="Proteomes" id="UP000030011"/>
    </source>
</evidence>
<protein>
    <submittedName>
        <fullName evidence="5">N-acetyltransferase GCN5</fullName>
    </submittedName>
</protein>
<keyword evidence="1 5" id="KW-0808">Transferase</keyword>
<keyword evidence="2" id="KW-0012">Acyltransferase</keyword>
<feature type="domain" description="N-acetyltransferase" evidence="4">
    <location>
        <begin position="199"/>
        <end position="371"/>
    </location>
</feature>
<accession>A0A0A0JM35</accession>
<dbReference type="InterPro" id="IPR016181">
    <property type="entry name" value="Acyl_CoA_acyltransferase"/>
</dbReference>
<dbReference type="PANTHER" id="PTHR43420:SF44">
    <property type="entry name" value="ACETYLTRANSFERASE YPEA"/>
    <property type="match status" value="1"/>
</dbReference>
<evidence type="ECO:0000256" key="1">
    <source>
        <dbReference type="ARBA" id="ARBA00022679"/>
    </source>
</evidence>
<keyword evidence="6" id="KW-1185">Reference proteome</keyword>
<evidence type="ECO:0000256" key="3">
    <source>
        <dbReference type="SAM" id="MobiDB-lite"/>
    </source>
</evidence>
<comment type="caution">
    <text evidence="5">The sequence shown here is derived from an EMBL/GenBank/DDBJ whole genome shotgun (WGS) entry which is preliminary data.</text>
</comment>
<dbReference type="AlphaFoldDB" id="A0A0A0JM35"/>
<evidence type="ECO:0000256" key="2">
    <source>
        <dbReference type="ARBA" id="ARBA00023315"/>
    </source>
</evidence>
<dbReference type="Pfam" id="PF00583">
    <property type="entry name" value="Acetyltransf_1"/>
    <property type="match status" value="1"/>
</dbReference>